<gene>
    <name evidence="2" type="ORF">FOE74_11105</name>
</gene>
<evidence type="ECO:0000313" key="2">
    <source>
        <dbReference type="EMBL" id="KAA6434864.1"/>
    </source>
</evidence>
<dbReference type="InterPro" id="IPR037214">
    <property type="entry name" value="TROVE_dom_sf"/>
</dbReference>
<feature type="domain" description="TROVE" evidence="1">
    <location>
        <begin position="1"/>
        <end position="64"/>
    </location>
</feature>
<dbReference type="GO" id="GO:0003723">
    <property type="term" value="F:RNA binding"/>
    <property type="evidence" value="ECO:0007669"/>
    <property type="project" value="InterPro"/>
</dbReference>
<dbReference type="PROSITE" id="PS50988">
    <property type="entry name" value="TROVE"/>
    <property type="match status" value="1"/>
</dbReference>
<dbReference type="Pfam" id="PF05731">
    <property type="entry name" value="TROVE"/>
    <property type="match status" value="1"/>
</dbReference>
<sequence length="64" mass="7670">MAFRHNWEKLINSHWLSYIALLRNLRKILEINVSSTHLRNVCQTLYDPKAEQKVSLLLYIFLLT</sequence>
<proteinExistence type="predicted"/>
<protein>
    <submittedName>
        <fullName evidence="2">TROVE domain-containing protein</fullName>
    </submittedName>
</protein>
<dbReference type="EMBL" id="VKKZ01000020">
    <property type="protein sequence ID" value="KAA6434864.1"/>
    <property type="molecule type" value="Genomic_DNA"/>
</dbReference>
<accession>A0A5M8QIS0</accession>
<dbReference type="Proteomes" id="UP000323866">
    <property type="component" value="Unassembled WGS sequence"/>
</dbReference>
<organism evidence="2 3">
    <name type="scientific">Rufibacter glacialis</name>
    <dbReference type="NCBI Taxonomy" id="1259555"/>
    <lineage>
        <taxon>Bacteria</taxon>
        <taxon>Pseudomonadati</taxon>
        <taxon>Bacteroidota</taxon>
        <taxon>Cytophagia</taxon>
        <taxon>Cytophagales</taxon>
        <taxon>Hymenobacteraceae</taxon>
        <taxon>Rufibacter</taxon>
    </lineage>
</organism>
<comment type="caution">
    <text evidence="2">The sequence shown here is derived from an EMBL/GenBank/DDBJ whole genome shotgun (WGS) entry which is preliminary data.</text>
</comment>
<name>A0A5M8QIS0_9BACT</name>
<evidence type="ECO:0000313" key="3">
    <source>
        <dbReference type="Proteomes" id="UP000323866"/>
    </source>
</evidence>
<evidence type="ECO:0000259" key="1">
    <source>
        <dbReference type="PROSITE" id="PS50988"/>
    </source>
</evidence>
<dbReference type="SUPFAM" id="SSF140864">
    <property type="entry name" value="TROVE domain-like"/>
    <property type="match status" value="1"/>
</dbReference>
<dbReference type="AlphaFoldDB" id="A0A5M8QIS0"/>
<reference evidence="2 3" key="2">
    <citation type="submission" date="2019-09" db="EMBL/GenBank/DDBJ databases">
        <title>A bacterium isolated from glacier soil.</title>
        <authorList>
            <person name="Liu Q."/>
        </authorList>
    </citation>
    <scope>NUCLEOTIDE SEQUENCE [LARGE SCALE GENOMIC DNA]</scope>
    <source>
        <strain evidence="2 3">MDT1-10-3</strain>
    </source>
</reference>
<dbReference type="InterPro" id="IPR008858">
    <property type="entry name" value="TROVE_dom"/>
</dbReference>
<reference evidence="2 3" key="1">
    <citation type="submission" date="2019-07" db="EMBL/GenBank/DDBJ databases">
        <authorList>
            <person name="Qu J.-H."/>
        </authorList>
    </citation>
    <scope>NUCLEOTIDE SEQUENCE [LARGE SCALE GENOMIC DNA]</scope>
    <source>
        <strain evidence="2 3">MDT1-10-3</strain>
    </source>
</reference>